<dbReference type="AlphaFoldDB" id="A0A0L0NVS8"/>
<name>A0A0L0NVS8_CANAR</name>
<sequence>MIGKSGCIYTLEEDEQIWRWVPRTPHNSGLRRADAVGQATSEGSVLEVRLRKEFHWNKVK</sequence>
<reference evidence="2" key="1">
    <citation type="journal article" date="2015" name="BMC Genomics">
        <title>Draft genome of a commonly misdiagnosed multidrug resistant pathogen Candida auris.</title>
        <authorList>
            <person name="Chatterjee S."/>
            <person name="Alampalli S.V."/>
            <person name="Nageshan R.K."/>
            <person name="Chettiar S.T."/>
            <person name="Joshi S."/>
            <person name="Tatu U.S."/>
        </authorList>
    </citation>
    <scope>NUCLEOTIDE SEQUENCE [LARGE SCALE GENOMIC DNA]</scope>
    <source>
        <strain evidence="2">6684</strain>
    </source>
</reference>
<dbReference type="EMBL" id="LGST01000034">
    <property type="protein sequence ID" value="KND98267.1"/>
    <property type="molecule type" value="Genomic_DNA"/>
</dbReference>
<dbReference type="VEuPathDB" id="FungiDB:QG37_05034"/>
<gene>
    <name evidence="1" type="ORF">QG37_05034</name>
</gene>
<comment type="caution">
    <text evidence="1">The sequence shown here is derived from an EMBL/GenBank/DDBJ whole genome shotgun (WGS) entry which is preliminary data.</text>
</comment>
<proteinExistence type="predicted"/>
<organism evidence="1 2">
    <name type="scientific">Candidozyma auris</name>
    <name type="common">Yeast</name>
    <name type="synonym">Candida auris</name>
    <dbReference type="NCBI Taxonomy" id="498019"/>
    <lineage>
        <taxon>Eukaryota</taxon>
        <taxon>Fungi</taxon>
        <taxon>Dikarya</taxon>
        <taxon>Ascomycota</taxon>
        <taxon>Saccharomycotina</taxon>
        <taxon>Pichiomycetes</taxon>
        <taxon>Metschnikowiaceae</taxon>
        <taxon>Candidozyma</taxon>
    </lineage>
</organism>
<evidence type="ECO:0000313" key="1">
    <source>
        <dbReference type="EMBL" id="KND98267.1"/>
    </source>
</evidence>
<evidence type="ECO:0000313" key="2">
    <source>
        <dbReference type="Proteomes" id="UP000037122"/>
    </source>
</evidence>
<dbReference type="Proteomes" id="UP000037122">
    <property type="component" value="Unassembled WGS sequence"/>
</dbReference>
<accession>A0A0L0NVS8</accession>
<protein>
    <submittedName>
        <fullName evidence="1">Uncharacterized protein</fullName>
    </submittedName>
</protein>